<proteinExistence type="predicted"/>
<dbReference type="EMBL" id="JNFF01000110">
    <property type="protein sequence ID" value="KEQ28679.1"/>
    <property type="molecule type" value="Genomic_DNA"/>
</dbReference>
<comment type="caution">
    <text evidence="3">The sequence shown here is derived from an EMBL/GenBank/DDBJ whole genome shotgun (WGS) entry which is preliminary data.</text>
</comment>
<sequence length="563" mass="64739">MKRILLRGLLCMSLFPLSQSNVFAQETLKPGKSFSRADTLRGSLLPERTWWDVQRYEIGLKPDYNSKTIQGSNKIVYNVVKGHDGRTRMQIDLMVPLVIDSVLYKDGSRLKFEQEGNVWYVQVPKQELKQQNSVHIYYHGKVHEAVRPPWDGGFIFTRDSLGRPWMTVACQGLGASVWYPNKDHQSDEPDKGASLTMTVPDSLVAVGNGRLLFKKDNYDGTTTYKYNVVNPISNYCIIPYIGKYVNFKEKYAGEKGPLDVNYWVLDYNREKAGDYLPDQVHKMFKAFEHWFGPYPFYEDGYQLIDASHTGMEHQSAVSYGNKYKFGYLGRDASGTNWGLKWDFIVIHESGHEWFGNNITTRDLADMWVHEGFTNYSETLFTDYHFGEQAGNMYNYGIRSGIRNDKPIIAAYGVNEMGSGDMYPKGGNLLHTIRHSMNNDDLFRSILRGLNKVFYHQTITSAQVEDYIAKQGKYDYSKVFDQYLRTTNIPTLEFYVDKGNLYHRWTGAVEGFNLPLVLKKAGTATMRIIPTATWQQVKLDQGQQALVTVEGFEKMYYIKAVKTR</sequence>
<protein>
    <submittedName>
        <fullName evidence="3">Peptidase M1</fullName>
    </submittedName>
</protein>
<feature type="chain" id="PRO_5001761639" evidence="1">
    <location>
        <begin position="25"/>
        <end position="563"/>
    </location>
</feature>
<keyword evidence="4" id="KW-1185">Reference proteome</keyword>
<organism evidence="3 4">
    <name type="scientific">Pedobacter antarcticus 4BY</name>
    <dbReference type="NCBI Taxonomy" id="1358423"/>
    <lineage>
        <taxon>Bacteria</taxon>
        <taxon>Pseudomonadati</taxon>
        <taxon>Bacteroidota</taxon>
        <taxon>Sphingobacteriia</taxon>
        <taxon>Sphingobacteriales</taxon>
        <taxon>Sphingobacteriaceae</taxon>
        <taxon>Pedobacter</taxon>
    </lineage>
</organism>
<dbReference type="InterPro" id="IPR027268">
    <property type="entry name" value="Peptidase_M4/M1_CTD_sf"/>
</dbReference>
<dbReference type="PANTHER" id="PTHR11533">
    <property type="entry name" value="PROTEASE M1 ZINC METALLOPROTEASE"/>
    <property type="match status" value="1"/>
</dbReference>
<dbReference type="GO" id="GO:0005615">
    <property type="term" value="C:extracellular space"/>
    <property type="evidence" value="ECO:0007669"/>
    <property type="project" value="TreeGrafter"/>
</dbReference>
<dbReference type="GO" id="GO:0042277">
    <property type="term" value="F:peptide binding"/>
    <property type="evidence" value="ECO:0007669"/>
    <property type="project" value="TreeGrafter"/>
</dbReference>
<evidence type="ECO:0000313" key="4">
    <source>
        <dbReference type="Proteomes" id="UP000028007"/>
    </source>
</evidence>
<dbReference type="SUPFAM" id="SSF55486">
    <property type="entry name" value="Metalloproteases ('zincins'), catalytic domain"/>
    <property type="match status" value="1"/>
</dbReference>
<dbReference type="Proteomes" id="UP000028007">
    <property type="component" value="Unassembled WGS sequence"/>
</dbReference>
<name>A0A081PDA6_9SPHI</name>
<keyword evidence="1" id="KW-0732">Signal</keyword>
<dbReference type="CDD" id="cd09603">
    <property type="entry name" value="M1_APN_like"/>
    <property type="match status" value="1"/>
</dbReference>
<dbReference type="InterPro" id="IPR050344">
    <property type="entry name" value="Peptidase_M1_aminopeptidases"/>
</dbReference>
<dbReference type="GO" id="GO:0016020">
    <property type="term" value="C:membrane"/>
    <property type="evidence" value="ECO:0007669"/>
    <property type="project" value="TreeGrafter"/>
</dbReference>
<dbReference type="GO" id="GO:0043171">
    <property type="term" value="P:peptide catabolic process"/>
    <property type="evidence" value="ECO:0007669"/>
    <property type="project" value="TreeGrafter"/>
</dbReference>
<dbReference type="GO" id="GO:0008270">
    <property type="term" value="F:zinc ion binding"/>
    <property type="evidence" value="ECO:0007669"/>
    <property type="project" value="InterPro"/>
</dbReference>
<dbReference type="Gene3D" id="2.60.40.1730">
    <property type="entry name" value="tricorn interacting facor f3 domain"/>
    <property type="match status" value="1"/>
</dbReference>
<accession>A0A081PDA6</accession>
<evidence type="ECO:0000259" key="2">
    <source>
        <dbReference type="Pfam" id="PF01433"/>
    </source>
</evidence>
<feature type="signal peptide" evidence="1">
    <location>
        <begin position="1"/>
        <end position="24"/>
    </location>
</feature>
<dbReference type="AlphaFoldDB" id="A0A081PDA6"/>
<dbReference type="GO" id="GO:0070006">
    <property type="term" value="F:metalloaminopeptidase activity"/>
    <property type="evidence" value="ECO:0007669"/>
    <property type="project" value="TreeGrafter"/>
</dbReference>
<dbReference type="InterPro" id="IPR014782">
    <property type="entry name" value="Peptidase_M1_dom"/>
</dbReference>
<gene>
    <name evidence="3" type="ORF">N180_04590</name>
</gene>
<dbReference type="PANTHER" id="PTHR11533:SF174">
    <property type="entry name" value="PUROMYCIN-SENSITIVE AMINOPEPTIDASE-RELATED"/>
    <property type="match status" value="1"/>
</dbReference>
<reference evidence="3 4" key="1">
    <citation type="journal article" date="1992" name="Int. J. Syst. Bacteriol.">
        <title>Sphingobacterium antarcticus sp. nov. a Psychrotrophic Bacterium from the Soils of Schirmacher Oasis, Antarctica.</title>
        <authorList>
            <person name="Shivaji S."/>
            <person name="Ray M.K."/>
            <person name="Rao N.S."/>
            <person name="Saiserr L."/>
            <person name="Jagannadham M.V."/>
            <person name="Kumar G.S."/>
            <person name="Reddy G."/>
            <person name="Bhargava P.M."/>
        </authorList>
    </citation>
    <scope>NUCLEOTIDE SEQUENCE [LARGE SCALE GENOMIC DNA]</scope>
    <source>
        <strain evidence="3 4">4BY</strain>
    </source>
</reference>
<dbReference type="Gene3D" id="1.10.390.10">
    <property type="entry name" value="Neutral Protease Domain 2"/>
    <property type="match status" value="1"/>
</dbReference>
<evidence type="ECO:0000313" key="3">
    <source>
        <dbReference type="EMBL" id="KEQ28679.1"/>
    </source>
</evidence>
<dbReference type="GO" id="GO:0005737">
    <property type="term" value="C:cytoplasm"/>
    <property type="evidence" value="ECO:0007669"/>
    <property type="project" value="TreeGrafter"/>
</dbReference>
<dbReference type="SUPFAM" id="SSF63737">
    <property type="entry name" value="Leukotriene A4 hydrolase N-terminal domain"/>
    <property type="match status" value="1"/>
</dbReference>
<dbReference type="RefSeq" id="WP_037443693.1">
    <property type="nucleotide sequence ID" value="NZ_JNFF01000110.1"/>
</dbReference>
<feature type="domain" description="Peptidase M1 membrane alanine aminopeptidase" evidence="2">
    <location>
        <begin position="279"/>
        <end position="482"/>
    </location>
</feature>
<evidence type="ECO:0000256" key="1">
    <source>
        <dbReference type="SAM" id="SignalP"/>
    </source>
</evidence>
<dbReference type="InterPro" id="IPR042097">
    <property type="entry name" value="Aminopeptidase_N-like_N_sf"/>
</dbReference>
<dbReference type="eggNOG" id="COG0308">
    <property type="taxonomic scope" value="Bacteria"/>
</dbReference>
<dbReference type="Pfam" id="PF01433">
    <property type="entry name" value="Peptidase_M1"/>
    <property type="match status" value="1"/>
</dbReference>